<evidence type="ECO:0000313" key="1">
    <source>
        <dbReference type="EMBL" id="KAF7807027.1"/>
    </source>
</evidence>
<name>A0A834SNB1_9FABA</name>
<keyword evidence="2" id="KW-1185">Reference proteome</keyword>
<organism evidence="1 2">
    <name type="scientific">Senna tora</name>
    <dbReference type="NCBI Taxonomy" id="362788"/>
    <lineage>
        <taxon>Eukaryota</taxon>
        <taxon>Viridiplantae</taxon>
        <taxon>Streptophyta</taxon>
        <taxon>Embryophyta</taxon>
        <taxon>Tracheophyta</taxon>
        <taxon>Spermatophyta</taxon>
        <taxon>Magnoliopsida</taxon>
        <taxon>eudicotyledons</taxon>
        <taxon>Gunneridae</taxon>
        <taxon>Pentapetalae</taxon>
        <taxon>rosids</taxon>
        <taxon>fabids</taxon>
        <taxon>Fabales</taxon>
        <taxon>Fabaceae</taxon>
        <taxon>Caesalpinioideae</taxon>
        <taxon>Cassia clade</taxon>
        <taxon>Senna</taxon>
    </lineage>
</organism>
<reference evidence="1" key="1">
    <citation type="submission" date="2020-09" db="EMBL/GenBank/DDBJ databases">
        <title>Genome-Enabled Discovery of Anthraquinone Biosynthesis in Senna tora.</title>
        <authorList>
            <person name="Kang S.-H."/>
            <person name="Pandey R.P."/>
            <person name="Lee C.-M."/>
            <person name="Sim J.-S."/>
            <person name="Jeong J.-T."/>
            <person name="Choi B.-S."/>
            <person name="Jung M."/>
            <person name="Ginzburg D."/>
            <person name="Zhao K."/>
            <person name="Won S.Y."/>
            <person name="Oh T.-J."/>
            <person name="Yu Y."/>
            <person name="Kim N.-H."/>
            <person name="Lee O.R."/>
            <person name="Lee T.-H."/>
            <person name="Bashyal P."/>
            <person name="Kim T.-S."/>
            <person name="Lee W.-H."/>
            <person name="Kawkins C."/>
            <person name="Kim C.-K."/>
            <person name="Kim J.S."/>
            <person name="Ahn B.O."/>
            <person name="Rhee S.Y."/>
            <person name="Sohng J.K."/>
        </authorList>
    </citation>
    <scope>NUCLEOTIDE SEQUENCE</scope>
    <source>
        <tissue evidence="1">Leaf</tissue>
    </source>
</reference>
<dbReference type="Proteomes" id="UP000634136">
    <property type="component" value="Unassembled WGS sequence"/>
</dbReference>
<comment type="caution">
    <text evidence="1">The sequence shown here is derived from an EMBL/GenBank/DDBJ whole genome shotgun (WGS) entry which is preliminary data.</text>
</comment>
<protein>
    <submittedName>
        <fullName evidence="1">Uncharacterized protein</fullName>
    </submittedName>
</protein>
<proteinExistence type="predicted"/>
<gene>
    <name evidence="1" type="ORF">G2W53_039188</name>
</gene>
<accession>A0A834SNB1</accession>
<dbReference type="AlphaFoldDB" id="A0A834SNB1"/>
<dbReference type="EMBL" id="JAAIUW010000012">
    <property type="protein sequence ID" value="KAF7807027.1"/>
    <property type="molecule type" value="Genomic_DNA"/>
</dbReference>
<sequence length="31" mass="3589">MECPIGHLKGSLDDDNNNINQELYLDMVKRI</sequence>
<evidence type="ECO:0000313" key="2">
    <source>
        <dbReference type="Proteomes" id="UP000634136"/>
    </source>
</evidence>